<reference evidence="9" key="1">
    <citation type="submission" date="2020-10" db="EMBL/GenBank/DDBJ databases">
        <title>An improved Amphimedon queenslandica hologenome assembly reveals how three proteobacterial symbionts can extend the metabolic phenotypic of their marine sponge host.</title>
        <authorList>
            <person name="Degnan B."/>
            <person name="Degnan S."/>
            <person name="Xiang X."/>
        </authorList>
    </citation>
    <scope>NUCLEOTIDE SEQUENCE</scope>
    <source>
        <strain evidence="9">AqS2</strain>
    </source>
</reference>
<evidence type="ECO:0000313" key="10">
    <source>
        <dbReference type="Proteomes" id="UP000604381"/>
    </source>
</evidence>
<dbReference type="GO" id="GO:0071555">
    <property type="term" value="P:cell wall organization"/>
    <property type="evidence" value="ECO:0007669"/>
    <property type="project" value="UniProtKB-KW"/>
</dbReference>
<evidence type="ECO:0000256" key="3">
    <source>
        <dbReference type="ARBA" id="ARBA00022989"/>
    </source>
</evidence>
<comment type="similarity">
    <text evidence="7">Belongs to the transglycosylase MltG family.</text>
</comment>
<evidence type="ECO:0000256" key="4">
    <source>
        <dbReference type="ARBA" id="ARBA00023136"/>
    </source>
</evidence>
<organism evidence="9 10">
    <name type="scientific">Candidatus Amphirhobacter heronislandensis</name>
    <dbReference type="NCBI Taxonomy" id="1732024"/>
    <lineage>
        <taxon>Bacteria</taxon>
        <taxon>Pseudomonadati</taxon>
        <taxon>Pseudomonadota</taxon>
        <taxon>Gammaproteobacteria</taxon>
        <taxon>Candidatus Tethybacterales</taxon>
        <taxon>Candidatus Tethybacteraceae</taxon>
        <taxon>Candidatus Amphirhobacter</taxon>
    </lineage>
</organism>
<evidence type="ECO:0000313" key="9">
    <source>
        <dbReference type="EMBL" id="MBF2735193.1"/>
    </source>
</evidence>
<dbReference type="EC" id="4.2.2.29" evidence="7"/>
<dbReference type="Pfam" id="PF02618">
    <property type="entry name" value="YceG"/>
    <property type="match status" value="1"/>
</dbReference>
<keyword evidence="7" id="KW-0997">Cell inner membrane</keyword>
<keyword evidence="6 7" id="KW-0961">Cell wall biogenesis/degradation</keyword>
<evidence type="ECO:0000256" key="7">
    <source>
        <dbReference type="HAMAP-Rule" id="MF_02065"/>
    </source>
</evidence>
<evidence type="ECO:0000256" key="8">
    <source>
        <dbReference type="SAM" id="SignalP"/>
    </source>
</evidence>
<keyword evidence="10" id="KW-1185">Reference proteome</keyword>
<keyword evidence="2 7" id="KW-0812">Transmembrane</keyword>
<dbReference type="PANTHER" id="PTHR30518">
    <property type="entry name" value="ENDOLYTIC MUREIN TRANSGLYCOSYLASE"/>
    <property type="match status" value="1"/>
</dbReference>
<dbReference type="Gene3D" id="3.30.1490.480">
    <property type="entry name" value="Endolytic murein transglycosylase"/>
    <property type="match status" value="1"/>
</dbReference>
<dbReference type="FunFam" id="3.30.160.60:FF:000242">
    <property type="entry name" value="Endolytic murein transglycosylase"/>
    <property type="match status" value="1"/>
</dbReference>
<dbReference type="CDD" id="cd08010">
    <property type="entry name" value="MltG_like"/>
    <property type="match status" value="1"/>
</dbReference>
<dbReference type="EMBL" id="JADHEI010000033">
    <property type="protein sequence ID" value="MBF2735193.1"/>
    <property type="molecule type" value="Genomic_DNA"/>
</dbReference>
<dbReference type="PANTHER" id="PTHR30518:SF2">
    <property type="entry name" value="ENDOLYTIC MUREIN TRANSGLYCOSYLASE"/>
    <property type="match status" value="1"/>
</dbReference>
<dbReference type="AlphaFoldDB" id="A0A930UCS9"/>
<evidence type="ECO:0000256" key="2">
    <source>
        <dbReference type="ARBA" id="ARBA00022692"/>
    </source>
</evidence>
<protein>
    <recommendedName>
        <fullName evidence="7">Endolytic murein transglycosylase</fullName>
        <ecNumber evidence="7">4.2.2.29</ecNumber>
    </recommendedName>
    <alternativeName>
        <fullName evidence="7">Peptidoglycan lytic transglycosylase</fullName>
    </alternativeName>
    <alternativeName>
        <fullName evidence="7">Peptidoglycan polymerization terminase</fullName>
    </alternativeName>
</protein>
<feature type="signal peptide" evidence="8">
    <location>
        <begin position="1"/>
        <end position="19"/>
    </location>
</feature>
<comment type="caution">
    <text evidence="9">The sequence shown here is derived from an EMBL/GenBank/DDBJ whole genome shotgun (WGS) entry which is preliminary data.</text>
</comment>
<dbReference type="Proteomes" id="UP000604381">
    <property type="component" value="Unassembled WGS sequence"/>
</dbReference>
<keyword evidence="5 7" id="KW-0456">Lyase</keyword>
<dbReference type="GO" id="GO:0008932">
    <property type="term" value="F:lytic endotransglycosylase activity"/>
    <property type="evidence" value="ECO:0007669"/>
    <property type="project" value="UniProtKB-UniRule"/>
</dbReference>
<sequence length="345" mass="37794">MSRKPRLLLALLLGAAALAASLLLGRAAWERHEQRQWDEYAAAPIAAPQPMIVAAPAGATMQQVAAGLAAAGAVADERRFSGLARRLGQDRSIKAGQYRLEPGMSHAAALEKMVAGEVEQARFAIVEGLRFADVLARLAAEPAFTRTLSDLRPAAAWQELGFEAEGGYEGMLYPDTYLLDYGTSDRELLGQAHRRMAALLDEQWRRRAAELPLASPHEALVLASIIEKETGVAGERALIASVFHNRLRLGMRLQSDPTVIYGIEDFDGNLTRAHLQQDHPHNTYTRKGLPPTPIAIPSVAAVEAALQPLDSDYLYFVADGSGGHHFSRTLREHNNAVNRYQRNRR</sequence>
<accession>A0A930UCS9</accession>
<comment type="function">
    <text evidence="7">Functions as a peptidoglycan terminase that cleaves nascent peptidoglycan strands endolytically to terminate their elongation.</text>
</comment>
<feature type="site" description="Important for catalytic activity" evidence="7">
    <location>
        <position position="229"/>
    </location>
</feature>
<gene>
    <name evidence="7 9" type="primary">mltG</name>
    <name evidence="9" type="ORF">ISN26_03775</name>
</gene>
<dbReference type="GO" id="GO:0009252">
    <property type="term" value="P:peptidoglycan biosynthetic process"/>
    <property type="evidence" value="ECO:0007669"/>
    <property type="project" value="UniProtKB-UniRule"/>
</dbReference>
<comment type="catalytic activity">
    <reaction evidence="7">
        <text>a peptidoglycan chain = a peptidoglycan chain with N-acetyl-1,6-anhydromuramyl-[peptide] at the reducing end + a peptidoglycan chain with N-acetylglucosamine at the non-reducing end.</text>
        <dbReference type="EC" id="4.2.2.29"/>
    </reaction>
</comment>
<dbReference type="NCBIfam" id="TIGR00247">
    <property type="entry name" value="endolytic transglycosylase MltG"/>
    <property type="match status" value="1"/>
</dbReference>
<name>A0A930UCS9_9GAMM</name>
<dbReference type="GO" id="GO:0005886">
    <property type="term" value="C:plasma membrane"/>
    <property type="evidence" value="ECO:0007669"/>
    <property type="project" value="UniProtKB-UniRule"/>
</dbReference>
<evidence type="ECO:0000256" key="5">
    <source>
        <dbReference type="ARBA" id="ARBA00023239"/>
    </source>
</evidence>
<keyword evidence="8" id="KW-0732">Signal</keyword>
<dbReference type="HAMAP" id="MF_02065">
    <property type="entry name" value="MltG"/>
    <property type="match status" value="1"/>
</dbReference>
<evidence type="ECO:0000256" key="6">
    <source>
        <dbReference type="ARBA" id="ARBA00023316"/>
    </source>
</evidence>
<dbReference type="Gene3D" id="3.30.160.60">
    <property type="entry name" value="Classic Zinc Finger"/>
    <property type="match status" value="1"/>
</dbReference>
<evidence type="ECO:0000256" key="1">
    <source>
        <dbReference type="ARBA" id="ARBA00022475"/>
    </source>
</evidence>
<keyword evidence="3 7" id="KW-1133">Transmembrane helix</keyword>
<dbReference type="InterPro" id="IPR003770">
    <property type="entry name" value="MLTG-like"/>
</dbReference>
<keyword evidence="4 7" id="KW-0472">Membrane</keyword>
<proteinExistence type="inferred from homology"/>
<keyword evidence="1 7" id="KW-1003">Cell membrane</keyword>
<feature type="chain" id="PRO_5037940457" description="Endolytic murein transglycosylase" evidence="8">
    <location>
        <begin position="20"/>
        <end position="345"/>
    </location>
</feature>